<reference evidence="5" key="1">
    <citation type="submission" date="2023-03" db="EMBL/GenBank/DDBJ databases">
        <title>Complete genome of Cladonia borealis.</title>
        <authorList>
            <person name="Park H."/>
        </authorList>
    </citation>
    <scope>NUCLEOTIDE SEQUENCE</scope>
    <source>
        <strain evidence="5">ANT050790</strain>
    </source>
</reference>
<evidence type="ECO:0000256" key="1">
    <source>
        <dbReference type="ARBA" id="ARBA00022737"/>
    </source>
</evidence>
<evidence type="ECO:0000313" key="5">
    <source>
        <dbReference type="EMBL" id="KAK0513111.1"/>
    </source>
</evidence>
<accession>A0AA39R450</accession>
<dbReference type="PANTHER" id="PTHR24198:SF165">
    <property type="entry name" value="ANKYRIN REPEAT-CONTAINING PROTEIN-RELATED"/>
    <property type="match status" value="1"/>
</dbReference>
<evidence type="ECO:0000313" key="6">
    <source>
        <dbReference type="Proteomes" id="UP001166286"/>
    </source>
</evidence>
<feature type="repeat" description="ANK" evidence="3">
    <location>
        <begin position="453"/>
        <end position="482"/>
    </location>
</feature>
<feature type="repeat" description="ANK" evidence="3">
    <location>
        <begin position="483"/>
        <end position="515"/>
    </location>
</feature>
<evidence type="ECO:0008006" key="7">
    <source>
        <dbReference type="Google" id="ProtNLM"/>
    </source>
</evidence>
<evidence type="ECO:0000256" key="2">
    <source>
        <dbReference type="ARBA" id="ARBA00023043"/>
    </source>
</evidence>
<dbReference type="Gene3D" id="1.25.40.20">
    <property type="entry name" value="Ankyrin repeat-containing domain"/>
    <property type="match status" value="1"/>
</dbReference>
<dbReference type="SUPFAM" id="SSF48403">
    <property type="entry name" value="Ankyrin repeat"/>
    <property type="match status" value="1"/>
</dbReference>
<protein>
    <recommendedName>
        <fullName evidence="7">Ankyrin</fullName>
    </recommendedName>
</protein>
<dbReference type="SMART" id="SM00248">
    <property type="entry name" value="ANK"/>
    <property type="match status" value="7"/>
</dbReference>
<organism evidence="5 6">
    <name type="scientific">Cladonia borealis</name>
    <dbReference type="NCBI Taxonomy" id="184061"/>
    <lineage>
        <taxon>Eukaryota</taxon>
        <taxon>Fungi</taxon>
        <taxon>Dikarya</taxon>
        <taxon>Ascomycota</taxon>
        <taxon>Pezizomycotina</taxon>
        <taxon>Lecanoromycetes</taxon>
        <taxon>OSLEUM clade</taxon>
        <taxon>Lecanoromycetidae</taxon>
        <taxon>Lecanorales</taxon>
        <taxon>Lecanorineae</taxon>
        <taxon>Cladoniaceae</taxon>
        <taxon>Cladonia</taxon>
    </lineage>
</organism>
<feature type="repeat" description="ANK" evidence="3">
    <location>
        <begin position="385"/>
        <end position="412"/>
    </location>
</feature>
<proteinExistence type="predicted"/>
<sequence>MVVPIGFGVGDFVAVSTLAWNVYKSCKAAPGSFINISNEVLSLYAVLKEADETDLQALVDKYESLGTQSKRTWDRMKWGTENVTEIRSRLVSNTTFLTAYISTSQTRVEQKLDKFISEIQQGKQAPSVISLQTVDDLDPDDEETWKTIRKDLEDIGISVTAFDANKDFIFEWISNAVATGAFQEKAGSSPPGSVLSLDVKSSTSSLSRWVKESWIKESSKKTVMSDMEPPKASKAKTKATRNHTTMEAEQGSNEIRAAGGTHAPAILTKVPRFAAFLAALSPPGRRLGNALLASDLHKARKILKDPATSRLIDKQTLDDFLDWAIRETSNEACALLIDAGADISNGRRYHPQLVMAATRVSRDIVTFLLDRGADVNYQSAEGPVLAIAVRQGNRDLAAFLLDKGADVNCQSGDGTDYSSALRAAIATVDEAMIIWLFDRGADLNAVQSGGYPTAIHQASARNGVDIVDLLINLGVDFNSPQRHYGTPLMLSIYSGRHSTAELLIKKGANIDEVNVPLKHIDENNFVPGDLFPSHPERLFYSALHIAISVSAPYLVRKLLRNGVGIDLQEAYELAEQHLSMTEPCSLIWDTGFGGEEIAAAEEVFDIIKKAKDQQDKRECSSQLIVILVAFRDQISLFWAGMTVDDTTYWSIGRQATHNIHNTPNPINKPTIQAIQAIQAI</sequence>
<name>A0AA39R450_9LECA</name>
<dbReference type="InterPro" id="IPR036770">
    <property type="entry name" value="Ankyrin_rpt-contain_sf"/>
</dbReference>
<feature type="compositionally biased region" description="Polar residues" evidence="4">
    <location>
        <begin position="242"/>
        <end position="253"/>
    </location>
</feature>
<dbReference type="PROSITE" id="PS50088">
    <property type="entry name" value="ANK_REPEAT"/>
    <property type="match status" value="3"/>
</dbReference>
<evidence type="ECO:0000256" key="3">
    <source>
        <dbReference type="PROSITE-ProRule" id="PRU00023"/>
    </source>
</evidence>
<keyword evidence="1" id="KW-0677">Repeat</keyword>
<evidence type="ECO:0000256" key="4">
    <source>
        <dbReference type="SAM" id="MobiDB-lite"/>
    </source>
</evidence>
<comment type="caution">
    <text evidence="5">The sequence shown here is derived from an EMBL/GenBank/DDBJ whole genome shotgun (WGS) entry which is preliminary data.</text>
</comment>
<dbReference type="PROSITE" id="PS50297">
    <property type="entry name" value="ANK_REP_REGION"/>
    <property type="match status" value="1"/>
</dbReference>
<dbReference type="InterPro" id="IPR002110">
    <property type="entry name" value="Ankyrin_rpt"/>
</dbReference>
<keyword evidence="2 3" id="KW-0040">ANK repeat</keyword>
<dbReference type="Pfam" id="PF12796">
    <property type="entry name" value="Ank_2"/>
    <property type="match status" value="2"/>
</dbReference>
<dbReference type="Proteomes" id="UP001166286">
    <property type="component" value="Unassembled WGS sequence"/>
</dbReference>
<dbReference type="PANTHER" id="PTHR24198">
    <property type="entry name" value="ANKYRIN REPEAT AND PROTEIN KINASE DOMAIN-CONTAINING PROTEIN"/>
    <property type="match status" value="1"/>
</dbReference>
<feature type="region of interest" description="Disordered" evidence="4">
    <location>
        <begin position="221"/>
        <end position="253"/>
    </location>
</feature>
<gene>
    <name evidence="5" type="ORF">JMJ35_004097</name>
</gene>
<keyword evidence="6" id="KW-1185">Reference proteome</keyword>
<dbReference type="AlphaFoldDB" id="A0AA39R450"/>
<dbReference type="EMBL" id="JAFEKC020000008">
    <property type="protein sequence ID" value="KAK0513111.1"/>
    <property type="molecule type" value="Genomic_DNA"/>
</dbReference>